<dbReference type="SUPFAM" id="SSF55979">
    <property type="entry name" value="DNA clamp"/>
    <property type="match status" value="2"/>
</dbReference>
<dbReference type="GO" id="GO:0019985">
    <property type="term" value="P:translesion synthesis"/>
    <property type="evidence" value="ECO:0007669"/>
    <property type="project" value="TreeGrafter"/>
</dbReference>
<dbReference type="PANTHER" id="PTHR11352:SF0">
    <property type="entry name" value="PROLIFERATING CELL NUCLEAR ANTIGEN"/>
    <property type="match status" value="1"/>
</dbReference>
<reference evidence="11" key="1">
    <citation type="submission" date="2025-08" db="UniProtKB">
        <authorList>
            <consortium name="Ensembl"/>
        </authorList>
    </citation>
    <scope>IDENTIFICATION</scope>
</reference>
<organism evidence="11 12">
    <name type="scientific">Marmota marmota marmota</name>
    <name type="common">Alpine marmot</name>
    <dbReference type="NCBI Taxonomy" id="9994"/>
    <lineage>
        <taxon>Eukaryota</taxon>
        <taxon>Metazoa</taxon>
        <taxon>Chordata</taxon>
        <taxon>Craniata</taxon>
        <taxon>Vertebrata</taxon>
        <taxon>Euteleostomi</taxon>
        <taxon>Mammalia</taxon>
        <taxon>Eutheria</taxon>
        <taxon>Euarchontoglires</taxon>
        <taxon>Glires</taxon>
        <taxon>Rodentia</taxon>
        <taxon>Sciuromorpha</taxon>
        <taxon>Sciuridae</taxon>
        <taxon>Xerinae</taxon>
        <taxon>Marmotini</taxon>
        <taxon>Marmota</taxon>
    </lineage>
</organism>
<evidence type="ECO:0000256" key="4">
    <source>
        <dbReference type="ARBA" id="ARBA00023125"/>
    </source>
</evidence>
<evidence type="ECO:0000256" key="6">
    <source>
        <dbReference type="ARBA" id="ARBA00045553"/>
    </source>
</evidence>
<feature type="domain" description="Proliferating cell nuclear antigen PCNA N-terminal" evidence="9">
    <location>
        <begin position="56"/>
        <end position="104"/>
    </location>
</feature>
<reference evidence="11" key="2">
    <citation type="submission" date="2025-09" db="UniProtKB">
        <authorList>
            <consortium name="Ensembl"/>
        </authorList>
    </citation>
    <scope>IDENTIFICATION</scope>
</reference>
<dbReference type="GeneTree" id="ENSGT00390000004965"/>
<evidence type="ECO:0000256" key="1">
    <source>
        <dbReference type="ARBA" id="ARBA00004123"/>
    </source>
</evidence>
<dbReference type="GO" id="GO:0006272">
    <property type="term" value="P:leading strand elongation"/>
    <property type="evidence" value="ECO:0007669"/>
    <property type="project" value="TreeGrafter"/>
</dbReference>
<dbReference type="GO" id="GO:0006275">
    <property type="term" value="P:regulation of DNA replication"/>
    <property type="evidence" value="ECO:0007669"/>
    <property type="project" value="InterPro"/>
</dbReference>
<keyword evidence="12" id="KW-1185">Reference proteome</keyword>
<dbReference type="CDD" id="cd00577">
    <property type="entry name" value="PCNA"/>
    <property type="match status" value="1"/>
</dbReference>
<comment type="function">
    <text evidence="6">Auxiliary protein of DNA polymerase delta and epsilon, is involved in the control of eukaryotic DNA replication by increasing the polymerase's processibility during elongation of the leading strand. Induces a robust stimulatory effect on the 3'-5' exonuclease and 3'-phosphodiesterase, but not apurinic-apyrimidinic (AP) endonuclease, APEX2 activities. Has to be loaded onto DNA in order to be able to stimulate APEX2. Plays a key role in DNA damage response (DDR) by being conveniently positioned at the replication fork to coordinate DNA replication with DNA repair and DNA damage tolerance pathways. Acts as a loading platform to recruit DDR proteins that allow completion of DNA replication after DNA damage and promote postreplication repair: Monoubiquitinated PCNA leads to recruitment of translesion (TLS) polymerases, while 'Lys-63'-linked polyubiquitination of PCNA is involved in error-free pathway and employs recombination mechanisms to synthesize across the lesion.</text>
</comment>
<keyword evidence="4 8" id="KW-0238">DNA-binding</keyword>
<comment type="subcellular location">
    <subcellularLocation>
        <location evidence="1 7">Nucleus</location>
    </subcellularLocation>
</comment>
<dbReference type="InterPro" id="IPR046938">
    <property type="entry name" value="DNA_clamp_sf"/>
</dbReference>
<sequence length="254" mass="28278">MFEEHLVQGSILKKVLEALKDLINQACWDISSGGVNLHSMDSASTHTSVIATWPWVNLTSMSKILKCAGNEDIITLRAEDNADTLALVFEAPNQEKVSDYEMKFFFFLNIYFLLMLNNFGIPEQEYSCVVKMPSGEFAHICRDLSHTGDAVVISYAKDGVKFSASGELGNGNIKLSQTNNVDQEKEAVIIEMNEPVQLTFALRYLNFFTKATPLSPTVTLSMSADVPLVVEYKIADMGHLKYYLAPKIEDEEGS</sequence>
<keyword evidence="5 7" id="KW-0539">Nucleus</keyword>
<proteinExistence type="inferred from homology"/>
<dbReference type="Ensembl" id="ENSMMMT00000012861.1">
    <property type="protein sequence ID" value="ENSMMMP00000011269.1"/>
    <property type="gene ID" value="ENSMMMG00000010027.1"/>
</dbReference>
<dbReference type="PRINTS" id="PR00339">
    <property type="entry name" value="PCNACYCLIN"/>
</dbReference>
<feature type="domain" description="Proliferating cell nuclear antigen PCNA N-terminal" evidence="9">
    <location>
        <begin position="1"/>
        <end position="43"/>
    </location>
</feature>
<dbReference type="InterPro" id="IPR022648">
    <property type="entry name" value="Pr_cel_nuc_antig_N"/>
</dbReference>
<dbReference type="Pfam" id="PF00705">
    <property type="entry name" value="PCNA_N"/>
    <property type="match status" value="2"/>
</dbReference>
<evidence type="ECO:0000256" key="7">
    <source>
        <dbReference type="RuleBase" id="RU000641"/>
    </source>
</evidence>
<evidence type="ECO:0000259" key="10">
    <source>
        <dbReference type="Pfam" id="PF02747"/>
    </source>
</evidence>
<accession>A0A8C5ZBN9</accession>
<evidence type="ECO:0000313" key="11">
    <source>
        <dbReference type="Ensembl" id="ENSMMMP00000011269.1"/>
    </source>
</evidence>
<dbReference type="FunFam" id="3.10.150.10:FF:000006">
    <property type="entry name" value="Proliferating cell nuclear antigen"/>
    <property type="match status" value="1"/>
</dbReference>
<dbReference type="Proteomes" id="UP000694407">
    <property type="component" value="Unplaced"/>
</dbReference>
<comment type="similarity">
    <text evidence="2 8">Belongs to the PCNA family.</text>
</comment>
<evidence type="ECO:0000259" key="9">
    <source>
        <dbReference type="Pfam" id="PF00705"/>
    </source>
</evidence>
<keyword evidence="3 8" id="KW-0235">DNA replication</keyword>
<dbReference type="GO" id="GO:0030337">
    <property type="term" value="F:DNA polymerase processivity factor activity"/>
    <property type="evidence" value="ECO:0007669"/>
    <property type="project" value="InterPro"/>
</dbReference>
<dbReference type="PANTHER" id="PTHR11352">
    <property type="entry name" value="PROLIFERATING CELL NUCLEAR ANTIGEN"/>
    <property type="match status" value="1"/>
</dbReference>
<evidence type="ECO:0000256" key="2">
    <source>
        <dbReference type="ARBA" id="ARBA00010462"/>
    </source>
</evidence>
<evidence type="ECO:0000256" key="5">
    <source>
        <dbReference type="ARBA" id="ARBA00023242"/>
    </source>
</evidence>
<evidence type="ECO:0000313" key="12">
    <source>
        <dbReference type="Proteomes" id="UP000694407"/>
    </source>
</evidence>
<evidence type="ECO:0000256" key="3">
    <source>
        <dbReference type="ARBA" id="ARBA00022705"/>
    </source>
</evidence>
<feature type="domain" description="Proliferating cell nuclear antigen PCNA C-terminal" evidence="10">
    <location>
        <begin position="120"/>
        <end position="247"/>
    </location>
</feature>
<evidence type="ECO:0000256" key="8">
    <source>
        <dbReference type="RuleBase" id="RU003671"/>
    </source>
</evidence>
<name>A0A8C5ZBN9_MARMA</name>
<dbReference type="GO" id="GO:0006298">
    <property type="term" value="P:mismatch repair"/>
    <property type="evidence" value="ECO:0007669"/>
    <property type="project" value="TreeGrafter"/>
</dbReference>
<dbReference type="InterPro" id="IPR000730">
    <property type="entry name" value="Pr_cel_nuc_antig"/>
</dbReference>
<dbReference type="AlphaFoldDB" id="A0A8C5ZBN9"/>
<dbReference type="NCBIfam" id="TIGR00590">
    <property type="entry name" value="pcna"/>
    <property type="match status" value="1"/>
</dbReference>
<dbReference type="Pfam" id="PF02747">
    <property type="entry name" value="PCNA_C"/>
    <property type="match status" value="1"/>
</dbReference>
<protein>
    <recommendedName>
        <fullName evidence="7">DNA sliding clamp PCNA</fullName>
    </recommendedName>
</protein>
<dbReference type="Gene3D" id="3.10.150.10">
    <property type="entry name" value="DNA Polymerase III, subunit A, domain 2"/>
    <property type="match status" value="3"/>
</dbReference>
<dbReference type="GO" id="GO:0043626">
    <property type="term" value="C:PCNA complex"/>
    <property type="evidence" value="ECO:0007669"/>
    <property type="project" value="TreeGrafter"/>
</dbReference>
<dbReference type="GO" id="GO:0003677">
    <property type="term" value="F:DNA binding"/>
    <property type="evidence" value="ECO:0007669"/>
    <property type="project" value="UniProtKB-KW"/>
</dbReference>
<dbReference type="InterPro" id="IPR022649">
    <property type="entry name" value="Pr_cel_nuc_antig_C"/>
</dbReference>
<comment type="function">
    <text evidence="7">This protein is an auxiliary protein of DNA polymerase delta and is involved in the control of eukaryotic DNA replication by increasing the polymerase's processivity during elongation of the leading strand.</text>
</comment>